<evidence type="ECO:0000256" key="1">
    <source>
        <dbReference type="ARBA" id="ARBA00009885"/>
    </source>
</evidence>
<dbReference type="JaponicusDB" id="SJAG_00998">
    <property type="gene designation" value="rtf2"/>
</dbReference>
<protein>
    <submittedName>
        <fullName evidence="3">Replication termination factor Rtf2</fullName>
    </submittedName>
</protein>
<dbReference type="SUPFAM" id="SSF57850">
    <property type="entry name" value="RING/U-box"/>
    <property type="match status" value="1"/>
</dbReference>
<keyword evidence="5" id="KW-1185">Reference proteome</keyword>
<dbReference type="RefSeq" id="XP_002172264.2">
    <property type="nucleotide sequence ID" value="XM_002172228.2"/>
</dbReference>
<sequence>MGNDGGSIPLRQELVKQKSKVAQLDIDLKRSLHKSLFTQCSLSGASLRDPIVSCGFGRLYNKEAILEMLLNRSLYPNAPAHITSIRDVLQLSMKKNEETDRWMCPLSRHEFNEAHKFVYIVPCGHVFELSAFQTVGGNECVLCSTAVNKDDIIPINPSTEQEKALKERLEKLAQQGKTHSLKKIPNSKKNSRKEKKRKLPSEASTTEHRETKHVHTDKLVA</sequence>
<dbReference type="InterPro" id="IPR006735">
    <property type="entry name" value="Rtf2"/>
</dbReference>
<dbReference type="PANTHER" id="PTHR12775">
    <property type="entry name" value="PROTEIN C20ORF43 HOMOLOG"/>
    <property type="match status" value="1"/>
</dbReference>
<evidence type="ECO:0000313" key="5">
    <source>
        <dbReference type="Proteomes" id="UP000001744"/>
    </source>
</evidence>
<dbReference type="eggNOG" id="KOG3113">
    <property type="taxonomic scope" value="Eukaryota"/>
</dbReference>
<evidence type="ECO:0000313" key="4">
    <source>
        <dbReference type="JaponicusDB" id="SJAG_00998"/>
    </source>
</evidence>
<feature type="compositionally biased region" description="Basic and acidic residues" evidence="2">
    <location>
        <begin position="205"/>
        <end position="221"/>
    </location>
</feature>
<evidence type="ECO:0000313" key="3">
    <source>
        <dbReference type="EMBL" id="EEB05971.2"/>
    </source>
</evidence>
<dbReference type="Gene3D" id="3.30.40.10">
    <property type="entry name" value="Zinc/RING finger domain, C3HC4 (zinc finger)"/>
    <property type="match status" value="1"/>
</dbReference>
<feature type="compositionally biased region" description="Basic residues" evidence="2">
    <location>
        <begin position="179"/>
        <end position="198"/>
    </location>
</feature>
<dbReference type="STRING" id="402676.B6JX70"/>
<dbReference type="GO" id="GO:0005634">
    <property type="term" value="C:nucleus"/>
    <property type="evidence" value="ECO:0000318"/>
    <property type="project" value="GO_Central"/>
</dbReference>
<name>B6JX70_SCHJY</name>
<dbReference type="OrthoDB" id="247013at2759"/>
<comment type="similarity">
    <text evidence="1">Belongs to the rtf2 family.</text>
</comment>
<dbReference type="PANTHER" id="PTHR12775:SF0">
    <property type="entry name" value="REPLICATION TERMINATION FACTOR 2"/>
    <property type="match status" value="1"/>
</dbReference>
<organism evidence="3 5">
    <name type="scientific">Schizosaccharomyces japonicus (strain yFS275 / FY16936)</name>
    <name type="common">Fission yeast</name>
    <dbReference type="NCBI Taxonomy" id="402676"/>
    <lineage>
        <taxon>Eukaryota</taxon>
        <taxon>Fungi</taxon>
        <taxon>Dikarya</taxon>
        <taxon>Ascomycota</taxon>
        <taxon>Taphrinomycotina</taxon>
        <taxon>Schizosaccharomycetes</taxon>
        <taxon>Schizosaccharomycetales</taxon>
        <taxon>Schizosaccharomycetaceae</taxon>
        <taxon>Schizosaccharomyces</taxon>
    </lineage>
</organism>
<accession>B6JX70</accession>
<evidence type="ECO:0000256" key="2">
    <source>
        <dbReference type="SAM" id="MobiDB-lite"/>
    </source>
</evidence>
<dbReference type="Pfam" id="PF04641">
    <property type="entry name" value="Rtf2"/>
    <property type="match status" value="1"/>
</dbReference>
<gene>
    <name evidence="4" type="primary">rtf2</name>
    <name evidence="3" type="ORF">SJAG_00998</name>
</gene>
<reference evidence="3 5" key="1">
    <citation type="journal article" date="2011" name="Science">
        <title>Comparative functional genomics of the fission yeasts.</title>
        <authorList>
            <person name="Rhind N."/>
            <person name="Chen Z."/>
            <person name="Yassour M."/>
            <person name="Thompson D.A."/>
            <person name="Haas B.J."/>
            <person name="Habib N."/>
            <person name="Wapinski I."/>
            <person name="Roy S."/>
            <person name="Lin M.F."/>
            <person name="Heiman D.I."/>
            <person name="Young S.K."/>
            <person name="Furuya K."/>
            <person name="Guo Y."/>
            <person name="Pidoux A."/>
            <person name="Chen H.M."/>
            <person name="Robbertse B."/>
            <person name="Goldberg J.M."/>
            <person name="Aoki K."/>
            <person name="Bayne E.H."/>
            <person name="Berlin A.M."/>
            <person name="Desjardins C.A."/>
            <person name="Dobbs E."/>
            <person name="Dukaj L."/>
            <person name="Fan L."/>
            <person name="FitzGerald M.G."/>
            <person name="French C."/>
            <person name="Gujja S."/>
            <person name="Hansen K."/>
            <person name="Keifenheim D."/>
            <person name="Levin J.Z."/>
            <person name="Mosher R.A."/>
            <person name="Mueller C.A."/>
            <person name="Pfiffner J."/>
            <person name="Priest M."/>
            <person name="Russ C."/>
            <person name="Smialowska A."/>
            <person name="Swoboda P."/>
            <person name="Sykes S.M."/>
            <person name="Vaughn M."/>
            <person name="Vengrova S."/>
            <person name="Yoder R."/>
            <person name="Zeng Q."/>
            <person name="Allshire R."/>
            <person name="Baulcombe D."/>
            <person name="Birren B.W."/>
            <person name="Brown W."/>
            <person name="Ekwall K."/>
            <person name="Kellis M."/>
            <person name="Leatherwood J."/>
            <person name="Levin H."/>
            <person name="Margalit H."/>
            <person name="Martienssen R."/>
            <person name="Nieduszynski C.A."/>
            <person name="Spatafora J.W."/>
            <person name="Friedman N."/>
            <person name="Dalgaard J.Z."/>
            <person name="Baumann P."/>
            <person name="Niki H."/>
            <person name="Regev A."/>
            <person name="Nusbaum C."/>
        </authorList>
    </citation>
    <scope>NUCLEOTIDE SEQUENCE [LARGE SCALE GENOMIC DNA]</scope>
    <source>
        <strain evidence="5">yFS275 / FY16936</strain>
    </source>
</reference>
<feature type="region of interest" description="Disordered" evidence="2">
    <location>
        <begin position="172"/>
        <end position="221"/>
    </location>
</feature>
<dbReference type="CDD" id="cd16653">
    <property type="entry name" value="RING-like_Rtf2"/>
    <property type="match status" value="1"/>
</dbReference>
<dbReference type="VEuPathDB" id="FungiDB:SJAG_00998"/>
<dbReference type="HOGENOM" id="CLU_048955_3_0_1"/>
<dbReference type="GeneID" id="7050868"/>
<dbReference type="InterPro" id="IPR013083">
    <property type="entry name" value="Znf_RING/FYVE/PHD"/>
</dbReference>
<dbReference type="InterPro" id="IPR027799">
    <property type="entry name" value="Rtf2_RING-finger"/>
</dbReference>
<dbReference type="OMA" id="EFRWLHC"/>
<dbReference type="AlphaFoldDB" id="B6JX70"/>
<dbReference type="EMBL" id="KE651166">
    <property type="protein sequence ID" value="EEB05971.2"/>
    <property type="molecule type" value="Genomic_DNA"/>
</dbReference>
<proteinExistence type="inferred from homology"/>
<dbReference type="Proteomes" id="UP000001744">
    <property type="component" value="Unassembled WGS sequence"/>
</dbReference>